<dbReference type="RefSeq" id="WP_034639058.1">
    <property type="nucleotide sequence ID" value="NZ_CBCSJC010000019.1"/>
</dbReference>
<sequence>MLKSEELLKLVERIDGTTIDEVYYEKDGFIVRVKNRNLESQGQPIQKNIETESIQSHEKVTDYDSKEITVVSEKKELDDVTDTTYKLVSPMVGTFYSSSAPDKPPFVKVGDHVTADANLCVIEAMKLFNDVQAEVNGEIVEVLVNDGELVEYGQPLFLIKTE</sequence>
<proteinExistence type="predicted"/>
<comment type="pathway">
    <text evidence="3">Lipid metabolism; fatty acid biosynthesis.</text>
</comment>
<keyword evidence="6" id="KW-1185">Reference proteome</keyword>
<evidence type="ECO:0000256" key="2">
    <source>
        <dbReference type="ARBA" id="ARBA00023267"/>
    </source>
</evidence>
<dbReference type="PROSITE" id="PS50968">
    <property type="entry name" value="BIOTINYL_LIPOYL"/>
    <property type="match status" value="1"/>
</dbReference>
<organism evidence="5 6">
    <name type="scientific">Bacillus manliponensis</name>
    <dbReference type="NCBI Taxonomy" id="574376"/>
    <lineage>
        <taxon>Bacteria</taxon>
        <taxon>Bacillati</taxon>
        <taxon>Bacillota</taxon>
        <taxon>Bacilli</taxon>
        <taxon>Bacillales</taxon>
        <taxon>Bacillaceae</taxon>
        <taxon>Bacillus</taxon>
        <taxon>Bacillus cereus group</taxon>
    </lineage>
</organism>
<dbReference type="GO" id="GO:0003989">
    <property type="term" value="F:acetyl-CoA carboxylase activity"/>
    <property type="evidence" value="ECO:0007669"/>
    <property type="project" value="InterPro"/>
</dbReference>
<accession>A0A073JW52</accession>
<dbReference type="Gene3D" id="2.40.50.100">
    <property type="match status" value="1"/>
</dbReference>
<dbReference type="UniPathway" id="UPA00094"/>
<keyword evidence="2 3" id="KW-0092">Biotin</keyword>
<comment type="function">
    <text evidence="3">This protein is a component of the acetyl coenzyme A carboxylase complex; first, biotin carboxylase catalyzes the carboxylation of the carrier protein and then the transcarboxylase transfers the carboxyl group to form malonyl-CoA.</text>
</comment>
<dbReference type="GO" id="GO:0006633">
    <property type="term" value="P:fatty acid biosynthetic process"/>
    <property type="evidence" value="ECO:0007669"/>
    <property type="project" value="UniProtKB-UniPathway"/>
</dbReference>
<dbReference type="Pfam" id="PF00364">
    <property type="entry name" value="Biotin_lipoyl"/>
    <property type="match status" value="1"/>
</dbReference>
<dbReference type="SUPFAM" id="SSF51230">
    <property type="entry name" value="Single hybrid motif"/>
    <property type="match status" value="1"/>
</dbReference>
<evidence type="ECO:0000313" key="6">
    <source>
        <dbReference type="Proteomes" id="UP000027822"/>
    </source>
</evidence>
<keyword evidence="3" id="KW-0444">Lipid biosynthesis</keyword>
<evidence type="ECO:0000256" key="3">
    <source>
        <dbReference type="RuleBase" id="RU364072"/>
    </source>
</evidence>
<evidence type="ECO:0000256" key="1">
    <source>
        <dbReference type="ARBA" id="ARBA00017562"/>
    </source>
</evidence>
<dbReference type="PANTHER" id="PTHR45266:SF3">
    <property type="entry name" value="OXALOACETATE DECARBOXYLASE ALPHA CHAIN"/>
    <property type="match status" value="1"/>
</dbReference>
<dbReference type="InterPro" id="IPR000089">
    <property type="entry name" value="Biotin_lipoyl"/>
</dbReference>
<name>A0A073JW52_9BACI</name>
<dbReference type="NCBIfam" id="TIGR00531">
    <property type="entry name" value="BCCP"/>
    <property type="match status" value="1"/>
</dbReference>
<dbReference type="GO" id="GO:0009317">
    <property type="term" value="C:acetyl-CoA carboxylase complex"/>
    <property type="evidence" value="ECO:0007669"/>
    <property type="project" value="InterPro"/>
</dbReference>
<keyword evidence="3" id="KW-0443">Lipid metabolism</keyword>
<keyword evidence="3" id="KW-0276">Fatty acid metabolism</keyword>
<dbReference type="PRINTS" id="PR01071">
    <property type="entry name" value="ACOABIOTINCC"/>
</dbReference>
<feature type="domain" description="Lipoyl-binding" evidence="4">
    <location>
        <begin position="84"/>
        <end position="160"/>
    </location>
</feature>
<keyword evidence="3" id="KW-0275">Fatty acid biosynthesis</keyword>
<protein>
    <recommendedName>
        <fullName evidence="1 3">Biotin carboxyl carrier protein of acetyl-CoA carboxylase</fullName>
    </recommendedName>
</protein>
<comment type="caution">
    <text evidence="5">The sequence shown here is derived from an EMBL/GenBank/DDBJ whole genome shotgun (WGS) entry which is preliminary data.</text>
</comment>
<gene>
    <name evidence="5" type="ORF">BAMA_23065</name>
</gene>
<dbReference type="InterPro" id="IPR001249">
    <property type="entry name" value="AcCoA_biotinCC"/>
</dbReference>
<dbReference type="eggNOG" id="COG0511">
    <property type="taxonomic scope" value="Bacteria"/>
</dbReference>
<dbReference type="Proteomes" id="UP000027822">
    <property type="component" value="Unassembled WGS sequence"/>
</dbReference>
<dbReference type="InterPro" id="IPR011053">
    <property type="entry name" value="Single_hybrid_motif"/>
</dbReference>
<dbReference type="EMBL" id="JOTN01000008">
    <property type="protein sequence ID" value="KEK19264.1"/>
    <property type="molecule type" value="Genomic_DNA"/>
</dbReference>
<dbReference type="CDD" id="cd06850">
    <property type="entry name" value="biotinyl_domain"/>
    <property type="match status" value="1"/>
</dbReference>
<reference evidence="5 6" key="1">
    <citation type="submission" date="2014-06" db="EMBL/GenBank/DDBJ databases">
        <title>Draft genome sequence of Bacillus manliponensis JCM 15802 (MCCC 1A00708).</title>
        <authorList>
            <person name="Lai Q."/>
            <person name="Liu Y."/>
            <person name="Shao Z."/>
        </authorList>
    </citation>
    <scope>NUCLEOTIDE SEQUENCE [LARGE SCALE GENOMIC DNA]</scope>
    <source>
        <strain evidence="5 6">JCM 15802</strain>
    </source>
</reference>
<dbReference type="STRING" id="574376.BAMA_23065"/>
<evidence type="ECO:0000259" key="4">
    <source>
        <dbReference type="PROSITE" id="PS50968"/>
    </source>
</evidence>
<dbReference type="AlphaFoldDB" id="A0A073JW52"/>
<evidence type="ECO:0000313" key="5">
    <source>
        <dbReference type="EMBL" id="KEK19264.1"/>
    </source>
</evidence>
<dbReference type="InterPro" id="IPR050709">
    <property type="entry name" value="Biotin_Carboxyl_Carrier/Decarb"/>
</dbReference>
<dbReference type="PANTHER" id="PTHR45266">
    <property type="entry name" value="OXALOACETATE DECARBOXYLASE ALPHA CHAIN"/>
    <property type="match status" value="1"/>
</dbReference>
<dbReference type="OrthoDB" id="9811735at2"/>